<name>A0ABQ4GBI3_9ACTN</name>
<dbReference type="EMBL" id="BOOC01000059">
    <property type="protein sequence ID" value="GIH44449.1"/>
    <property type="molecule type" value="Genomic_DNA"/>
</dbReference>
<accession>A0ABQ4GBI3</accession>
<dbReference type="Proteomes" id="UP000603904">
    <property type="component" value="Unassembled WGS sequence"/>
</dbReference>
<sequence length="173" mass="18781">MTFPYQQEAPAVCAAGAVPDLPKEINMRGNKPTDQLVAPAPAVHLPDDDTAQTVIAPNRQTYDYAVAHVAQHSGVVDTCQTDIDGWNQEIDSLERQINERRAWIEMRTREQEAARQQVLRGQKAAKAAADILALLGAPVPPANGELSHAPDVAHERFNAATEEQTAAAERGRS</sequence>
<comment type="caution">
    <text evidence="1">The sequence shown here is derived from an EMBL/GenBank/DDBJ whole genome shotgun (WGS) entry which is preliminary data.</text>
</comment>
<organism evidence="1 2">
    <name type="scientific">Microbispora corallina</name>
    <dbReference type="NCBI Taxonomy" id="83302"/>
    <lineage>
        <taxon>Bacteria</taxon>
        <taxon>Bacillati</taxon>
        <taxon>Actinomycetota</taxon>
        <taxon>Actinomycetes</taxon>
        <taxon>Streptosporangiales</taxon>
        <taxon>Streptosporangiaceae</taxon>
        <taxon>Microbispora</taxon>
    </lineage>
</organism>
<evidence type="ECO:0000313" key="2">
    <source>
        <dbReference type="Proteomes" id="UP000603904"/>
    </source>
</evidence>
<proteinExistence type="predicted"/>
<gene>
    <name evidence="1" type="ORF">Mco01_74490</name>
</gene>
<evidence type="ECO:0000313" key="1">
    <source>
        <dbReference type="EMBL" id="GIH44449.1"/>
    </source>
</evidence>
<keyword evidence="2" id="KW-1185">Reference proteome</keyword>
<protein>
    <submittedName>
        <fullName evidence="1">Uncharacterized protein</fullName>
    </submittedName>
</protein>
<reference evidence="1 2" key="1">
    <citation type="submission" date="2021-01" db="EMBL/GenBank/DDBJ databases">
        <title>Whole genome shotgun sequence of Microbispora corallina NBRC 16416.</title>
        <authorList>
            <person name="Komaki H."/>
            <person name="Tamura T."/>
        </authorList>
    </citation>
    <scope>NUCLEOTIDE SEQUENCE [LARGE SCALE GENOMIC DNA]</scope>
    <source>
        <strain evidence="1 2">NBRC 16416</strain>
    </source>
</reference>